<dbReference type="PANTHER" id="PTHR33055:SF13">
    <property type="entry name" value="TRANSPOSASE"/>
    <property type="match status" value="1"/>
</dbReference>
<dbReference type="Pfam" id="PF01548">
    <property type="entry name" value="DEDD_Tnp_IS110"/>
    <property type="match status" value="1"/>
</dbReference>
<keyword evidence="4" id="KW-1185">Reference proteome</keyword>
<name>A0A1I1LTK8_9LACT</name>
<dbReference type="InterPro" id="IPR047650">
    <property type="entry name" value="Transpos_IS110"/>
</dbReference>
<organism evidence="3 4">
    <name type="scientific">Alkalibacterium subtropicum</name>
    <dbReference type="NCBI Taxonomy" id="753702"/>
    <lineage>
        <taxon>Bacteria</taxon>
        <taxon>Bacillati</taxon>
        <taxon>Bacillota</taxon>
        <taxon>Bacilli</taxon>
        <taxon>Lactobacillales</taxon>
        <taxon>Carnobacteriaceae</taxon>
        <taxon>Alkalibacterium</taxon>
    </lineage>
</organism>
<dbReference type="InterPro" id="IPR002525">
    <property type="entry name" value="Transp_IS110-like_N"/>
</dbReference>
<feature type="domain" description="Transposase IS116/IS110/IS902 C-terminal" evidence="2">
    <location>
        <begin position="258"/>
        <end position="327"/>
    </location>
</feature>
<dbReference type="Proteomes" id="UP000199612">
    <property type="component" value="Unassembled WGS sequence"/>
</dbReference>
<evidence type="ECO:0000313" key="3">
    <source>
        <dbReference type="EMBL" id="SFC75832.1"/>
    </source>
</evidence>
<gene>
    <name evidence="3" type="ORF">SAMN04488102_1311</name>
</gene>
<sequence>MEVMIETCCGIDVHQKTIVCCILDGPLDTNRPKKIQKTFGTRTGELRQALQWLEEHHVTDIFMESTGQYWVPVFNIFSEGTGQLVLANPQHIKNVPGRKTDMKDAEWIAQLGRCGLIQSSYIPAPEVMELRLMTRRRLSYTQKRTQAKNELHNILQRSNIKLTGYLSDIFSKTGQALLQLFINGEVLSLDSVSACMHGKVKASPEDILRAMDGKLSVTDRQLLEDSLDEYRFYNDKIRQIEGHIRKYILVHFPEEYGLLLTIPGVKEQGAAVILAEIGPNTEAFKTVGHLASWAGLSPGSNESAGKNKSSRTTPGNKYLKTTLVSSGGIAGRSKDFAFRSVYYRISSRGSKMKAVMACGHKLLRIIYKILTDKVPYNEKRALGLRQQHLALN</sequence>
<evidence type="ECO:0000313" key="4">
    <source>
        <dbReference type="Proteomes" id="UP000199612"/>
    </source>
</evidence>
<accession>A0A1I1LTK8</accession>
<evidence type="ECO:0000259" key="2">
    <source>
        <dbReference type="Pfam" id="PF02371"/>
    </source>
</evidence>
<reference evidence="4" key="1">
    <citation type="submission" date="2016-10" db="EMBL/GenBank/DDBJ databases">
        <authorList>
            <person name="Varghese N."/>
            <person name="Submissions S."/>
        </authorList>
    </citation>
    <scope>NUCLEOTIDE SEQUENCE [LARGE SCALE GENOMIC DNA]</scope>
    <source>
        <strain evidence="4">DSM 23664</strain>
    </source>
</reference>
<evidence type="ECO:0000259" key="1">
    <source>
        <dbReference type="Pfam" id="PF01548"/>
    </source>
</evidence>
<dbReference type="GO" id="GO:0004803">
    <property type="term" value="F:transposase activity"/>
    <property type="evidence" value="ECO:0007669"/>
    <property type="project" value="InterPro"/>
</dbReference>
<dbReference type="InterPro" id="IPR003346">
    <property type="entry name" value="Transposase_20"/>
</dbReference>
<dbReference type="Pfam" id="PF02371">
    <property type="entry name" value="Transposase_20"/>
    <property type="match status" value="1"/>
</dbReference>
<dbReference type="RefSeq" id="WP_177188715.1">
    <property type="nucleotide sequence ID" value="NZ_FOLT01000031.1"/>
</dbReference>
<feature type="domain" description="Transposase IS110-like N-terminal" evidence="1">
    <location>
        <begin position="9"/>
        <end position="157"/>
    </location>
</feature>
<dbReference type="AlphaFoldDB" id="A0A1I1LTK8"/>
<dbReference type="EMBL" id="FOLT01000031">
    <property type="protein sequence ID" value="SFC75832.1"/>
    <property type="molecule type" value="Genomic_DNA"/>
</dbReference>
<proteinExistence type="predicted"/>
<dbReference type="GO" id="GO:0006313">
    <property type="term" value="P:DNA transposition"/>
    <property type="evidence" value="ECO:0007669"/>
    <property type="project" value="InterPro"/>
</dbReference>
<dbReference type="PANTHER" id="PTHR33055">
    <property type="entry name" value="TRANSPOSASE FOR INSERTION SEQUENCE ELEMENT IS1111A"/>
    <property type="match status" value="1"/>
</dbReference>
<dbReference type="STRING" id="753702.SAMN04488102_1311"/>
<dbReference type="GO" id="GO:0003677">
    <property type="term" value="F:DNA binding"/>
    <property type="evidence" value="ECO:0007669"/>
    <property type="project" value="InterPro"/>
</dbReference>
<protein>
    <submittedName>
        <fullName evidence="3">Transposase</fullName>
    </submittedName>
</protein>
<dbReference type="NCBIfam" id="NF033542">
    <property type="entry name" value="transpos_IS110"/>
    <property type="match status" value="1"/>
</dbReference>